<name>A0A2T3ZJY5_TRIA4</name>
<protein>
    <submittedName>
        <fullName evidence="2">Uncharacterized protein</fullName>
    </submittedName>
</protein>
<dbReference type="EMBL" id="KZ679257">
    <property type="protein sequence ID" value="PTB45115.1"/>
    <property type="molecule type" value="Genomic_DNA"/>
</dbReference>
<dbReference type="AlphaFoldDB" id="A0A2T3ZJY5"/>
<accession>A0A2T3ZJY5</accession>
<keyword evidence="3" id="KW-1185">Reference proteome</keyword>
<dbReference type="Proteomes" id="UP000240493">
    <property type="component" value="Unassembled WGS sequence"/>
</dbReference>
<feature type="compositionally biased region" description="Polar residues" evidence="1">
    <location>
        <begin position="18"/>
        <end position="27"/>
    </location>
</feature>
<evidence type="ECO:0000256" key="1">
    <source>
        <dbReference type="SAM" id="MobiDB-lite"/>
    </source>
</evidence>
<sequence>MTTRVTLPLFHPRIHPIVTSQQQTSARPVSGRNGEDSTLGHAGVEPFYLSESC</sequence>
<evidence type="ECO:0000313" key="2">
    <source>
        <dbReference type="EMBL" id="PTB45115.1"/>
    </source>
</evidence>
<evidence type="ECO:0000313" key="3">
    <source>
        <dbReference type="Proteomes" id="UP000240493"/>
    </source>
</evidence>
<organism evidence="2 3">
    <name type="scientific">Trichoderma asperellum (strain ATCC 204424 / CBS 433.97 / NBRC 101777)</name>
    <dbReference type="NCBI Taxonomy" id="1042311"/>
    <lineage>
        <taxon>Eukaryota</taxon>
        <taxon>Fungi</taxon>
        <taxon>Dikarya</taxon>
        <taxon>Ascomycota</taxon>
        <taxon>Pezizomycotina</taxon>
        <taxon>Sordariomycetes</taxon>
        <taxon>Hypocreomycetidae</taxon>
        <taxon>Hypocreales</taxon>
        <taxon>Hypocreaceae</taxon>
        <taxon>Trichoderma</taxon>
    </lineage>
</organism>
<feature type="region of interest" description="Disordered" evidence="1">
    <location>
        <begin position="16"/>
        <end position="53"/>
    </location>
</feature>
<gene>
    <name evidence="2" type="ORF">M441DRAFT_54200</name>
</gene>
<reference evidence="2 3" key="1">
    <citation type="submission" date="2016-07" db="EMBL/GenBank/DDBJ databases">
        <title>Multiple horizontal gene transfer events from other fungi enriched the ability of initially mycotrophic Trichoderma (Ascomycota) to feed on dead plant biomass.</title>
        <authorList>
            <consortium name="DOE Joint Genome Institute"/>
            <person name="Aerts A."/>
            <person name="Atanasova L."/>
            <person name="Chenthamara K."/>
            <person name="Zhang J."/>
            <person name="Grujic M."/>
            <person name="Henrissat B."/>
            <person name="Kuo A."/>
            <person name="Salamov A."/>
            <person name="Lipzen A."/>
            <person name="Labutti K."/>
            <person name="Barry K."/>
            <person name="Miao Y."/>
            <person name="Rahimi M.J."/>
            <person name="Shen Q."/>
            <person name="Grigoriev I.V."/>
            <person name="Kubicek C.P."/>
            <person name="Druzhinina I.S."/>
        </authorList>
    </citation>
    <scope>NUCLEOTIDE SEQUENCE [LARGE SCALE GENOMIC DNA]</scope>
    <source>
        <strain evidence="2 3">CBS 433.97</strain>
    </source>
</reference>
<proteinExistence type="predicted"/>